<protein>
    <submittedName>
        <fullName evidence="1">Uncharacterized protein</fullName>
    </submittedName>
</protein>
<organism evidence="1 2">
    <name type="scientific">Postia placenta MAD-698-R-SB12</name>
    <dbReference type="NCBI Taxonomy" id="670580"/>
    <lineage>
        <taxon>Eukaryota</taxon>
        <taxon>Fungi</taxon>
        <taxon>Dikarya</taxon>
        <taxon>Basidiomycota</taxon>
        <taxon>Agaricomycotina</taxon>
        <taxon>Agaricomycetes</taxon>
        <taxon>Polyporales</taxon>
        <taxon>Adustoporiaceae</taxon>
        <taxon>Rhodonia</taxon>
    </lineage>
</organism>
<dbReference type="EMBL" id="KZ110595">
    <property type="protein sequence ID" value="OSX63681.1"/>
    <property type="molecule type" value="Genomic_DNA"/>
</dbReference>
<evidence type="ECO:0000313" key="1">
    <source>
        <dbReference type="EMBL" id="OSX63681.1"/>
    </source>
</evidence>
<proteinExistence type="predicted"/>
<accession>A0A1X6N4Y2</accession>
<dbReference type="Proteomes" id="UP000194127">
    <property type="component" value="Unassembled WGS sequence"/>
</dbReference>
<evidence type="ECO:0000313" key="2">
    <source>
        <dbReference type="Proteomes" id="UP000194127"/>
    </source>
</evidence>
<sequence>MTAPCSYRSLGWHELGAHLHLMIFRAGQKLSKRPLHYQHVLRDLLPQKEVNHAYTLIRRHGSWTAPLPWDIVPDRRLWATGELTPFPDGYFRRPLTKYCSPLLDDDTVRFSRPFRPIVSGTKRKVSSDTSMGRQAYTADGYTQRGISVRQWCLDCDHARDEWTMGPPADPENVEMVAYRQEQPGDVQLVVQKLWSGESYFSSIVCWKTILVGELRRPTATTGAHVVTSIHTRKRTDPAIAKSTNEPDIFPDLHSPMISVALELSATERVCNCTRGVYQMTRGVYQTSVHYHLTSDENIHGSNSMLVTDRKAFQAQPLGIGYSYGYLPAFNQQEAAVALWNTRTASMWDQTAVTVEQLLCIAVCQWNEPQHNPERQLTPTVTPIQTADPVFNTVTAIISASSRS</sequence>
<keyword evidence="2" id="KW-1185">Reference proteome</keyword>
<gene>
    <name evidence="1" type="ORF">POSPLADRAFT_1139562</name>
</gene>
<dbReference type="AlphaFoldDB" id="A0A1X6N4Y2"/>
<dbReference type="RefSeq" id="XP_024340475.1">
    <property type="nucleotide sequence ID" value="XM_024485059.1"/>
</dbReference>
<reference evidence="1 2" key="1">
    <citation type="submission" date="2017-04" db="EMBL/GenBank/DDBJ databases">
        <title>Genome Sequence of the Model Brown-Rot Fungus Postia placenta SB12.</title>
        <authorList>
            <consortium name="DOE Joint Genome Institute"/>
            <person name="Gaskell J."/>
            <person name="Kersten P."/>
            <person name="Larrondo L.F."/>
            <person name="Canessa P."/>
            <person name="Martinez D."/>
            <person name="Hibbett D."/>
            <person name="Schmoll M."/>
            <person name="Kubicek C.P."/>
            <person name="Martinez A.T."/>
            <person name="Yadav J."/>
            <person name="Master E."/>
            <person name="Magnuson J.K."/>
            <person name="James T."/>
            <person name="Yaver D."/>
            <person name="Berka R."/>
            <person name="Labutti K."/>
            <person name="Lipzen A."/>
            <person name="Aerts A."/>
            <person name="Barry K."/>
            <person name="Henrissat B."/>
            <person name="Blanchette R."/>
            <person name="Grigoriev I."/>
            <person name="Cullen D."/>
        </authorList>
    </citation>
    <scope>NUCLEOTIDE SEQUENCE [LARGE SCALE GENOMIC DNA]</scope>
    <source>
        <strain evidence="1 2">MAD-698-R-SB12</strain>
    </source>
</reference>
<dbReference type="GeneID" id="36330008"/>
<dbReference type="OrthoDB" id="10269004at2759"/>
<name>A0A1X6N4Y2_9APHY</name>